<evidence type="ECO:0000256" key="2">
    <source>
        <dbReference type="ARBA" id="ARBA00023056"/>
    </source>
</evidence>
<name>A0AAJ1Q4V9_9LACT</name>
<dbReference type="AlphaFoldDB" id="A0AAJ1Q4V9"/>
<organism evidence="5 6">
    <name type="scientific">Facklamia hominis</name>
    <dbReference type="NCBI Taxonomy" id="178214"/>
    <lineage>
        <taxon>Bacteria</taxon>
        <taxon>Bacillati</taxon>
        <taxon>Bacillota</taxon>
        <taxon>Bacilli</taxon>
        <taxon>Lactobacillales</taxon>
        <taxon>Aerococcaceae</taxon>
        <taxon>Facklamia</taxon>
    </lineage>
</organism>
<evidence type="ECO:0000259" key="3">
    <source>
        <dbReference type="Pfam" id="PF00483"/>
    </source>
</evidence>
<feature type="domain" description="Glucose-1-phosphate adenylyltransferase/Bifunctional protein GlmU-like C-terminal hexapeptide" evidence="4">
    <location>
        <begin position="293"/>
        <end position="364"/>
    </location>
</feature>
<keyword evidence="5" id="KW-0548">Nucleotidyltransferase</keyword>
<evidence type="ECO:0000259" key="4">
    <source>
        <dbReference type="Pfam" id="PF24894"/>
    </source>
</evidence>
<sequence length="385" mass="43916">MVKYDTCAILNLTANNAALYPLTYNRPIAALPFAGRYRLIDFMLSPLSYAHIASVALFIGDSGRSIYDHVRSGKDWKLDSRIRGGIFTFSQQNWKARHHHENQIEDYYYNHRVFLERSRCQYVLVAGTKIVANINFRNLKSAHIESGKDISLVYADSHPDLFGKDHPNERFLDIDTKGQVKKLLKKSQLDETHYTYPVSLNMFLLSTDLLRDLIDQARARGEYMEVDELVQAHLMDYSINLFKHESYIANINHLMAYYQANVDMLNYQNFKDLFHSDQPVLTKTKNGVPSYYHERSFVRNAIVGTGCKMFGEVLDSVINRRVLVGENARVTHSVILQGAQIGEGAVVEYAILDKGAQIAPGAIIRGTKEQIKIIGKNHFVDAKIH</sequence>
<gene>
    <name evidence="5" type="primary">glgD</name>
    <name evidence="5" type="ORF">QP433_05755</name>
</gene>
<dbReference type="InterPro" id="IPR011832">
    <property type="entry name" value="GlgDAde_trans"/>
</dbReference>
<keyword evidence="2" id="KW-0320">Glycogen biosynthesis</keyword>
<dbReference type="Gene3D" id="3.90.550.10">
    <property type="entry name" value="Spore Coat Polysaccharide Biosynthesis Protein SpsA, Chain A"/>
    <property type="match status" value="1"/>
</dbReference>
<dbReference type="SUPFAM" id="SSF51161">
    <property type="entry name" value="Trimeric LpxA-like enzymes"/>
    <property type="match status" value="1"/>
</dbReference>
<dbReference type="InterPro" id="IPR005835">
    <property type="entry name" value="NTP_transferase_dom"/>
</dbReference>
<evidence type="ECO:0000256" key="1">
    <source>
        <dbReference type="ARBA" id="ARBA00010443"/>
    </source>
</evidence>
<comment type="caution">
    <text evidence="5">The sequence shown here is derived from an EMBL/GenBank/DDBJ whole genome shotgun (WGS) entry which is preliminary data.</text>
</comment>
<dbReference type="EMBL" id="JASOOE010000009">
    <property type="protein sequence ID" value="MDK7187480.1"/>
    <property type="molecule type" value="Genomic_DNA"/>
</dbReference>
<dbReference type="InterPro" id="IPR029044">
    <property type="entry name" value="Nucleotide-diphossugar_trans"/>
</dbReference>
<proteinExistence type="inferred from homology"/>
<dbReference type="InterPro" id="IPR011831">
    <property type="entry name" value="ADP-Glc_PPase"/>
</dbReference>
<dbReference type="GO" id="GO:0008878">
    <property type="term" value="F:glucose-1-phosphate adenylyltransferase activity"/>
    <property type="evidence" value="ECO:0007669"/>
    <property type="project" value="UniProtKB-EC"/>
</dbReference>
<dbReference type="RefSeq" id="WP_070609989.1">
    <property type="nucleotide sequence ID" value="NZ_JASOOE010000009.1"/>
</dbReference>
<dbReference type="PANTHER" id="PTHR43523:SF6">
    <property type="entry name" value="GLYCOGEN BIOSYNTHESIS PROTEIN GLGD"/>
    <property type="match status" value="1"/>
</dbReference>
<reference evidence="5" key="1">
    <citation type="submission" date="2023-05" db="EMBL/GenBank/DDBJ databases">
        <title>Cataloging the Phylogenetic Diversity of Human Bladder Bacteria.</title>
        <authorList>
            <person name="Du J."/>
        </authorList>
    </citation>
    <scope>NUCLEOTIDE SEQUENCE</scope>
    <source>
        <strain evidence="5">UMB1231</strain>
    </source>
</reference>
<dbReference type="Pfam" id="PF00483">
    <property type="entry name" value="NTP_transferase"/>
    <property type="match status" value="1"/>
</dbReference>
<dbReference type="Proteomes" id="UP001229251">
    <property type="component" value="Unassembled WGS sequence"/>
</dbReference>
<evidence type="ECO:0000313" key="5">
    <source>
        <dbReference type="EMBL" id="MDK7187480.1"/>
    </source>
</evidence>
<dbReference type="EC" id="2.7.7.27" evidence="5"/>
<accession>A0AAJ1Q4V9</accession>
<dbReference type="CDD" id="cd04651">
    <property type="entry name" value="LbH_G1P_AT_C"/>
    <property type="match status" value="1"/>
</dbReference>
<dbReference type="NCBIfam" id="TIGR02092">
    <property type="entry name" value="glgD"/>
    <property type="match status" value="1"/>
</dbReference>
<dbReference type="Gene3D" id="2.160.10.10">
    <property type="entry name" value="Hexapeptide repeat proteins"/>
    <property type="match status" value="1"/>
</dbReference>
<dbReference type="SUPFAM" id="SSF53448">
    <property type="entry name" value="Nucleotide-diphospho-sugar transferases"/>
    <property type="match status" value="1"/>
</dbReference>
<evidence type="ECO:0000313" key="6">
    <source>
        <dbReference type="Proteomes" id="UP001229251"/>
    </source>
</evidence>
<feature type="domain" description="Nucleotidyl transferase" evidence="3">
    <location>
        <begin position="19"/>
        <end position="163"/>
    </location>
</feature>
<dbReference type="GO" id="GO:0005978">
    <property type="term" value="P:glycogen biosynthetic process"/>
    <property type="evidence" value="ECO:0007669"/>
    <property type="project" value="UniProtKB-KW"/>
</dbReference>
<dbReference type="PANTHER" id="PTHR43523">
    <property type="entry name" value="GLUCOSE-1-PHOSPHATE ADENYLYLTRANSFERASE-RELATED"/>
    <property type="match status" value="1"/>
</dbReference>
<dbReference type="Pfam" id="PF24894">
    <property type="entry name" value="Hexapep_GlmU"/>
    <property type="match status" value="1"/>
</dbReference>
<dbReference type="InterPro" id="IPR056818">
    <property type="entry name" value="GlmU/GlgC-like_hexapep"/>
</dbReference>
<protein>
    <submittedName>
        <fullName evidence="5">Glucose-1-phosphate adenylyltransferase subunit GlgD</fullName>
        <ecNumber evidence="5">2.7.7.27</ecNumber>
    </submittedName>
</protein>
<keyword evidence="5" id="KW-0808">Transferase</keyword>
<dbReference type="InterPro" id="IPR011004">
    <property type="entry name" value="Trimer_LpxA-like_sf"/>
</dbReference>
<comment type="similarity">
    <text evidence="1">Belongs to the bacterial/plant glucose-1-phosphate adenylyltransferase family.</text>
</comment>